<accession>A0A9N7AY60</accession>
<dbReference type="AlphaFoldDB" id="A0A9N7AY60"/>
<dbReference type="EMBL" id="CP006959">
    <property type="protein sequence ID" value="AJK51569.1"/>
    <property type="molecule type" value="Genomic_DNA"/>
</dbReference>
<dbReference type="Gene3D" id="3.40.50.1580">
    <property type="entry name" value="Nucleoside phosphorylase domain"/>
    <property type="match status" value="1"/>
</dbReference>
<organism evidence="1 2">
    <name type="scientific">Mycoplasma capricolum subsp. capripneumoniae 87001</name>
    <dbReference type="NCBI Taxonomy" id="1124992"/>
    <lineage>
        <taxon>Bacteria</taxon>
        <taxon>Bacillati</taxon>
        <taxon>Mycoplasmatota</taxon>
        <taxon>Mollicutes</taxon>
        <taxon>Mycoplasmataceae</taxon>
        <taxon>Mycoplasma</taxon>
    </lineage>
</organism>
<dbReference type="KEGG" id="mcai:MCCG_0617"/>
<evidence type="ECO:0000313" key="1">
    <source>
        <dbReference type="EMBL" id="AJK51569.1"/>
    </source>
</evidence>
<protein>
    <submittedName>
        <fullName evidence="1">Uncharacterized protein</fullName>
    </submittedName>
</protein>
<proteinExistence type="predicted"/>
<dbReference type="GO" id="GO:0003824">
    <property type="term" value="F:catalytic activity"/>
    <property type="evidence" value="ECO:0007669"/>
    <property type="project" value="InterPro"/>
</dbReference>
<sequence length="80" mass="9320">MVKFQNYLNIFLATKLNLSLNYKIANIASGDVFINKQEHLKQFINKLNQKIDLVDMEACSLFHTAFYIKNQLVVLKLLVM</sequence>
<dbReference type="GO" id="GO:0009116">
    <property type="term" value="P:nucleoside metabolic process"/>
    <property type="evidence" value="ECO:0007669"/>
    <property type="project" value="InterPro"/>
</dbReference>
<gene>
    <name evidence="1" type="ORF">MCCG_0617</name>
</gene>
<dbReference type="Proteomes" id="UP000031910">
    <property type="component" value="Chromosome"/>
</dbReference>
<keyword evidence="2" id="KW-1185">Reference proteome</keyword>
<evidence type="ECO:0000313" key="2">
    <source>
        <dbReference type="Proteomes" id="UP000031910"/>
    </source>
</evidence>
<reference evidence="1 2" key="1">
    <citation type="submission" date="2013-12" db="EMBL/GenBank/DDBJ databases">
        <authorList>
            <person name="Wang R."/>
            <person name="Li Y."/>
            <person name="Zheng H."/>
            <person name="Xin J."/>
        </authorList>
    </citation>
    <scope>NUCLEOTIDE SEQUENCE [LARGE SCALE GENOMIC DNA]</scope>
    <source>
        <strain evidence="1 2">87001</strain>
    </source>
</reference>
<dbReference type="InterPro" id="IPR035994">
    <property type="entry name" value="Nucleoside_phosphorylase_sf"/>
</dbReference>
<name>A0A9N7AY60_MYCCC</name>
<dbReference type="SUPFAM" id="SSF53167">
    <property type="entry name" value="Purine and uridine phosphorylases"/>
    <property type="match status" value="1"/>
</dbReference>